<dbReference type="AlphaFoldDB" id="A0A4Y7MLE8"/>
<dbReference type="PANTHER" id="PTHR13465">
    <property type="entry name" value="UPF0183 PROTEIN"/>
    <property type="match status" value="1"/>
</dbReference>
<dbReference type="Pfam" id="PF03676">
    <property type="entry name" value="PHAF1"/>
    <property type="match status" value="1"/>
</dbReference>
<dbReference type="InterPro" id="IPR039156">
    <property type="entry name" value="PHAF1/BROMI"/>
</dbReference>
<protein>
    <submittedName>
        <fullName evidence="3">EOG090X06XP</fullName>
    </submittedName>
</protein>
<comment type="similarity">
    <text evidence="1">Belongs to the PHAF1 family.</text>
</comment>
<evidence type="ECO:0000313" key="3">
    <source>
        <dbReference type="EMBL" id="SVE82517.1"/>
    </source>
</evidence>
<dbReference type="InterPro" id="IPR005373">
    <property type="entry name" value="PHAF1"/>
</dbReference>
<dbReference type="OrthoDB" id="411211at2759"/>
<accession>A0A4Y7MLE8</accession>
<name>A0A4Y7MLE8_9CRUS</name>
<dbReference type="GO" id="GO:0043001">
    <property type="term" value="P:Golgi to plasma membrane protein transport"/>
    <property type="evidence" value="ECO:0007669"/>
    <property type="project" value="TreeGrafter"/>
</dbReference>
<gene>
    <name evidence="3" type="primary">EOG090X06XP</name>
</gene>
<evidence type="ECO:0000256" key="1">
    <source>
        <dbReference type="ARBA" id="ARBA00024339"/>
    </source>
</evidence>
<evidence type="ECO:0000313" key="2">
    <source>
        <dbReference type="EMBL" id="SVE80144.1"/>
    </source>
</evidence>
<proteinExistence type="evidence at transcript level"/>
<organism evidence="3">
    <name type="scientific">Daphnia magna</name>
    <dbReference type="NCBI Taxonomy" id="35525"/>
    <lineage>
        <taxon>Eukaryota</taxon>
        <taxon>Metazoa</taxon>
        <taxon>Ecdysozoa</taxon>
        <taxon>Arthropoda</taxon>
        <taxon>Crustacea</taxon>
        <taxon>Branchiopoda</taxon>
        <taxon>Diplostraca</taxon>
        <taxon>Cladocera</taxon>
        <taxon>Anomopoda</taxon>
        <taxon>Daphniidae</taxon>
        <taxon>Daphnia</taxon>
    </lineage>
</organism>
<dbReference type="PANTHER" id="PTHR13465:SF2">
    <property type="entry name" value="PHAGOSOME ASSEMBLY FACTOR 1"/>
    <property type="match status" value="1"/>
</dbReference>
<dbReference type="GO" id="GO:0005802">
    <property type="term" value="C:trans-Golgi network"/>
    <property type="evidence" value="ECO:0007669"/>
    <property type="project" value="TreeGrafter"/>
</dbReference>
<dbReference type="EMBL" id="LR010525">
    <property type="protein sequence ID" value="SVE80144.1"/>
    <property type="molecule type" value="mRNA"/>
</dbReference>
<sequence>MQFSQAVCICMSQVAVMKRVQVIYNENDPLASDLILSLTLDGIRLLFDSVSQRLKVIEIFAMNLIKLKYCGLVFSSSDVIPTIDQIDHSFGATHPGIYDPEKRIFTLNFRGLSFTFPVEQASEPRYVRGLGSLQFTNGASPIASKMFIFSGNSLVDSKPPPLPISCFFSHPYLQGLEVIRHNGCTSGIKLSVICEGPSQVLEPRRHACVQELCFGASAEDVLTLLGAPSRVFYKDEDKMRIHSPQAHRRAPASFSDYFYNYFTLGLDALFDGKYHKLKKFVLHTNYPGHYNFNMYHRCEFKLQLPTKPISTDNSKLIDLSPTFITVSAYSRWDEVCEKVQPSSRPIVLHRSSSTNTTNPFGSTFCYGVEDIIFEVMPNNLIASVTLYASDDNLPLHGQESHKIASLRSQLLRAKVYFFLPVAYTHPDLYVNNHNSSSISHMSLKRSFKTELEASDIFYPHKDSESTYPSQRKRTALAFRERGKGISGYLHLNTRWLP</sequence>
<reference evidence="3" key="1">
    <citation type="submission" date="2018-08" db="EMBL/GenBank/DDBJ databases">
        <authorList>
            <person name="Cornetti L."/>
        </authorList>
    </citation>
    <scope>NUCLEOTIDE SEQUENCE</scope>
    <source>
        <strain evidence="2">CH-H-1</strain>
        <strain evidence="3">RU-SAM-5</strain>
    </source>
</reference>
<dbReference type="EMBL" id="LR012898">
    <property type="protein sequence ID" value="SVE82517.1"/>
    <property type="molecule type" value="mRNA"/>
</dbReference>